<dbReference type="AlphaFoldDB" id="A0A0A9F731"/>
<proteinExistence type="predicted"/>
<evidence type="ECO:0000313" key="2">
    <source>
        <dbReference type="EMBL" id="JAE04068.1"/>
    </source>
</evidence>
<protein>
    <submittedName>
        <fullName evidence="2">Uncharacterized protein</fullName>
    </submittedName>
</protein>
<feature type="region of interest" description="Disordered" evidence="1">
    <location>
        <begin position="43"/>
        <end position="70"/>
    </location>
</feature>
<accession>A0A0A9F731</accession>
<dbReference type="EMBL" id="GBRH01193828">
    <property type="protein sequence ID" value="JAE04068.1"/>
    <property type="molecule type" value="Transcribed_RNA"/>
</dbReference>
<evidence type="ECO:0000256" key="1">
    <source>
        <dbReference type="SAM" id="MobiDB-lite"/>
    </source>
</evidence>
<sequence>MPGQDFDTPSLEKIRDFYENKWKKLEPTDTRREAFFEWWTIASSSWPESPPPRRLSSARGPVGTSPTSRA</sequence>
<organism evidence="2">
    <name type="scientific">Arundo donax</name>
    <name type="common">Giant reed</name>
    <name type="synonym">Donax arundinaceus</name>
    <dbReference type="NCBI Taxonomy" id="35708"/>
    <lineage>
        <taxon>Eukaryota</taxon>
        <taxon>Viridiplantae</taxon>
        <taxon>Streptophyta</taxon>
        <taxon>Embryophyta</taxon>
        <taxon>Tracheophyta</taxon>
        <taxon>Spermatophyta</taxon>
        <taxon>Magnoliopsida</taxon>
        <taxon>Liliopsida</taxon>
        <taxon>Poales</taxon>
        <taxon>Poaceae</taxon>
        <taxon>PACMAD clade</taxon>
        <taxon>Arundinoideae</taxon>
        <taxon>Arundineae</taxon>
        <taxon>Arundo</taxon>
    </lineage>
</organism>
<reference evidence="2" key="1">
    <citation type="submission" date="2014-09" db="EMBL/GenBank/DDBJ databases">
        <authorList>
            <person name="Magalhaes I.L.F."/>
            <person name="Oliveira U."/>
            <person name="Santos F.R."/>
            <person name="Vidigal T.H.D.A."/>
            <person name="Brescovit A.D."/>
            <person name="Santos A.J."/>
        </authorList>
    </citation>
    <scope>NUCLEOTIDE SEQUENCE</scope>
    <source>
        <tissue evidence="2">Shoot tissue taken approximately 20 cm above the soil surface</tissue>
    </source>
</reference>
<reference evidence="2" key="2">
    <citation type="journal article" date="2015" name="Data Brief">
        <title>Shoot transcriptome of the giant reed, Arundo donax.</title>
        <authorList>
            <person name="Barrero R.A."/>
            <person name="Guerrero F.D."/>
            <person name="Moolhuijzen P."/>
            <person name="Goolsby J.A."/>
            <person name="Tidwell J."/>
            <person name="Bellgard S.E."/>
            <person name="Bellgard M.I."/>
        </authorList>
    </citation>
    <scope>NUCLEOTIDE SEQUENCE</scope>
    <source>
        <tissue evidence="2">Shoot tissue taken approximately 20 cm above the soil surface</tissue>
    </source>
</reference>
<name>A0A0A9F731_ARUDO</name>